<dbReference type="Pfam" id="PF09320">
    <property type="entry name" value="DUF1977"/>
    <property type="match status" value="1"/>
</dbReference>
<protein>
    <submittedName>
        <fullName evidence="7">Er associated chaperone</fullName>
    </submittedName>
</protein>
<feature type="compositionally biased region" description="Low complexity" evidence="5">
    <location>
        <begin position="1"/>
        <end position="15"/>
    </location>
</feature>
<keyword evidence="2" id="KW-0812">Transmembrane</keyword>
<dbReference type="EMBL" id="KE148150">
    <property type="protein sequence ID" value="EPE07673.1"/>
    <property type="molecule type" value="Genomic_DNA"/>
</dbReference>
<dbReference type="InterPro" id="IPR036869">
    <property type="entry name" value="J_dom_sf"/>
</dbReference>
<organism evidence="7 8">
    <name type="scientific">Ophiostoma piceae (strain UAMH 11346)</name>
    <name type="common">Sap stain fungus</name>
    <dbReference type="NCBI Taxonomy" id="1262450"/>
    <lineage>
        <taxon>Eukaryota</taxon>
        <taxon>Fungi</taxon>
        <taxon>Dikarya</taxon>
        <taxon>Ascomycota</taxon>
        <taxon>Pezizomycotina</taxon>
        <taxon>Sordariomycetes</taxon>
        <taxon>Sordariomycetidae</taxon>
        <taxon>Ophiostomatales</taxon>
        <taxon>Ophiostomataceae</taxon>
        <taxon>Ophiostoma</taxon>
    </lineage>
</organism>
<dbReference type="AlphaFoldDB" id="S3CMD9"/>
<dbReference type="PROSITE" id="PS50076">
    <property type="entry name" value="DNAJ_2"/>
    <property type="match status" value="1"/>
</dbReference>
<dbReference type="SMART" id="SM00271">
    <property type="entry name" value="DnaJ"/>
    <property type="match status" value="1"/>
</dbReference>
<dbReference type="PANTHER" id="PTHR43908">
    <property type="entry name" value="AT29763P-RELATED"/>
    <property type="match status" value="1"/>
</dbReference>
<feature type="region of interest" description="Disordered" evidence="5">
    <location>
        <begin position="1"/>
        <end position="29"/>
    </location>
</feature>
<evidence type="ECO:0000256" key="5">
    <source>
        <dbReference type="SAM" id="MobiDB-lite"/>
    </source>
</evidence>
<dbReference type="eggNOG" id="KOG0714">
    <property type="taxonomic scope" value="Eukaryota"/>
</dbReference>
<evidence type="ECO:0000256" key="1">
    <source>
        <dbReference type="ARBA" id="ARBA00004167"/>
    </source>
</evidence>
<dbReference type="OMA" id="ARSREHN"/>
<sequence length="367" mass="39623">MPAASSGADAGSGSARNREHNQGNQDRKCTPDQVAAVMRIRRCEATAFYEILDVHKTGTDVEVKKAYRKQSLLTHPDKNGHEHADEAFKMVSRAFGVLGDKEKRAKFDKFGTDPDSRFGGGGGGGGGGAPSGFPGGGFQGGGMPNFGGGGFGGFDNEISPEEMFRRFFGGGGFGGFGGGGFDTGPQFVFNMGGGPGIRVHQFGGGRPRARPRQANANAANQTGDSSTLSTLLGLLPILFLFVLPLLSSLFSGDSTPAMPSMVFDAPKAPWTLGRQTQSSKVKYYVDPKDKAFAVYKDNPQKLAQLDNFAEVTLVRTLRNQCEREMQHRQRLVDEAQGWLFQDADKMEIAANFEMKSCRRLDKMNKLR</sequence>
<dbReference type="VEuPathDB" id="FungiDB:F503_00395"/>
<feature type="domain" description="J" evidence="6">
    <location>
        <begin position="47"/>
        <end position="111"/>
    </location>
</feature>
<dbReference type="OrthoDB" id="1507364at2759"/>
<evidence type="ECO:0000313" key="7">
    <source>
        <dbReference type="EMBL" id="EPE07673.1"/>
    </source>
</evidence>
<accession>S3CMD9</accession>
<dbReference type="HOGENOM" id="CLU_043579_1_0_1"/>
<keyword evidence="4" id="KW-0472">Membrane</keyword>
<dbReference type="SUPFAM" id="SSF46565">
    <property type="entry name" value="Chaperone J-domain"/>
    <property type="match status" value="1"/>
</dbReference>
<proteinExistence type="predicted"/>
<dbReference type="PRINTS" id="PR00625">
    <property type="entry name" value="JDOMAIN"/>
</dbReference>
<dbReference type="CDD" id="cd06257">
    <property type="entry name" value="DnaJ"/>
    <property type="match status" value="1"/>
</dbReference>
<dbReference type="GO" id="GO:0071218">
    <property type="term" value="P:cellular response to misfolded protein"/>
    <property type="evidence" value="ECO:0007669"/>
    <property type="project" value="TreeGrafter"/>
</dbReference>
<feature type="compositionally biased region" description="Basic and acidic residues" evidence="5">
    <location>
        <begin position="16"/>
        <end position="29"/>
    </location>
</feature>
<evidence type="ECO:0000313" key="8">
    <source>
        <dbReference type="Proteomes" id="UP000016923"/>
    </source>
</evidence>
<dbReference type="GO" id="GO:0030544">
    <property type="term" value="F:Hsp70 protein binding"/>
    <property type="evidence" value="ECO:0007669"/>
    <property type="project" value="TreeGrafter"/>
</dbReference>
<feature type="compositionally biased region" description="Low complexity" evidence="5">
    <location>
        <begin position="212"/>
        <end position="225"/>
    </location>
</feature>
<evidence type="ECO:0000256" key="2">
    <source>
        <dbReference type="ARBA" id="ARBA00022692"/>
    </source>
</evidence>
<comment type="subcellular location">
    <subcellularLocation>
        <location evidence="1">Membrane</location>
        <topology evidence="1">Single-pass membrane protein</topology>
    </subcellularLocation>
</comment>
<feature type="compositionally biased region" description="Gly residues" evidence="5">
    <location>
        <begin position="118"/>
        <end position="152"/>
    </location>
</feature>
<dbReference type="STRING" id="1262450.S3CMD9"/>
<keyword evidence="8" id="KW-1185">Reference proteome</keyword>
<dbReference type="Proteomes" id="UP000016923">
    <property type="component" value="Unassembled WGS sequence"/>
</dbReference>
<evidence type="ECO:0000256" key="4">
    <source>
        <dbReference type="ARBA" id="ARBA00023136"/>
    </source>
</evidence>
<evidence type="ECO:0000259" key="6">
    <source>
        <dbReference type="PROSITE" id="PS50076"/>
    </source>
</evidence>
<gene>
    <name evidence="7" type="ORF">F503_00395</name>
</gene>
<reference evidence="7 8" key="1">
    <citation type="journal article" date="2013" name="BMC Genomics">
        <title>The genome and transcriptome of the pine saprophyte Ophiostoma piceae, and a comparison with the bark beetle-associated pine pathogen Grosmannia clavigera.</title>
        <authorList>
            <person name="Haridas S."/>
            <person name="Wang Y."/>
            <person name="Lim L."/>
            <person name="Massoumi Alamouti S."/>
            <person name="Jackman S."/>
            <person name="Docking R."/>
            <person name="Robertson G."/>
            <person name="Birol I."/>
            <person name="Bohlmann J."/>
            <person name="Breuil C."/>
        </authorList>
    </citation>
    <scope>NUCLEOTIDE SEQUENCE [LARGE SCALE GENOMIC DNA]</scope>
    <source>
        <strain evidence="7 8">UAMH 11346</strain>
    </source>
</reference>
<dbReference type="Pfam" id="PF00226">
    <property type="entry name" value="DnaJ"/>
    <property type="match status" value="1"/>
</dbReference>
<keyword evidence="3" id="KW-1133">Transmembrane helix</keyword>
<name>S3CMD9_OPHP1</name>
<dbReference type="InterPro" id="IPR001623">
    <property type="entry name" value="DnaJ_domain"/>
</dbReference>
<dbReference type="InterPro" id="IPR015399">
    <property type="entry name" value="DUF1977_DnaJ-like"/>
</dbReference>
<dbReference type="FunFam" id="1.10.287.110:FF:000069">
    <property type="entry name" value="ER associated DnaJ chaperone"/>
    <property type="match status" value="1"/>
</dbReference>
<dbReference type="Gene3D" id="1.10.287.110">
    <property type="entry name" value="DnaJ domain"/>
    <property type="match status" value="1"/>
</dbReference>
<feature type="region of interest" description="Disordered" evidence="5">
    <location>
        <begin position="204"/>
        <end position="225"/>
    </location>
</feature>
<evidence type="ECO:0000256" key="3">
    <source>
        <dbReference type="ARBA" id="ARBA00022989"/>
    </source>
</evidence>
<dbReference type="InterPro" id="IPR051100">
    <property type="entry name" value="DnaJ_subfamily_B/C"/>
</dbReference>
<feature type="region of interest" description="Disordered" evidence="5">
    <location>
        <begin position="108"/>
        <end position="152"/>
    </location>
</feature>
<dbReference type="GO" id="GO:0005789">
    <property type="term" value="C:endoplasmic reticulum membrane"/>
    <property type="evidence" value="ECO:0007669"/>
    <property type="project" value="TreeGrafter"/>
</dbReference>
<dbReference type="PANTHER" id="PTHR43908:SF3">
    <property type="entry name" value="AT29763P-RELATED"/>
    <property type="match status" value="1"/>
</dbReference>